<dbReference type="SMART" id="SM00271">
    <property type="entry name" value="DnaJ"/>
    <property type="match status" value="1"/>
</dbReference>
<evidence type="ECO:0000259" key="1">
    <source>
        <dbReference type="PROSITE" id="PS50076"/>
    </source>
</evidence>
<dbReference type="PROSITE" id="PS50076">
    <property type="entry name" value="DNAJ_2"/>
    <property type="match status" value="1"/>
</dbReference>
<comment type="caution">
    <text evidence="2">The sequence shown here is derived from an EMBL/GenBank/DDBJ whole genome shotgun (WGS) entry which is preliminary data.</text>
</comment>
<dbReference type="CDD" id="cd06257">
    <property type="entry name" value="DnaJ"/>
    <property type="match status" value="1"/>
</dbReference>
<feature type="domain" description="J" evidence="1">
    <location>
        <begin position="212"/>
        <end position="276"/>
    </location>
</feature>
<keyword evidence="3" id="KW-1185">Reference proteome</keyword>
<dbReference type="Pfam" id="PF00226">
    <property type="entry name" value="DnaJ"/>
    <property type="match status" value="1"/>
</dbReference>
<evidence type="ECO:0000313" key="2">
    <source>
        <dbReference type="EMBL" id="MDO2408668.1"/>
    </source>
</evidence>
<organism evidence="2 3">
    <name type="scientific">Campylobacter magnus</name>
    <dbReference type="NCBI Taxonomy" id="3026462"/>
    <lineage>
        <taxon>Bacteria</taxon>
        <taxon>Pseudomonadati</taxon>
        <taxon>Campylobacterota</taxon>
        <taxon>Epsilonproteobacteria</taxon>
        <taxon>Campylobacterales</taxon>
        <taxon>Campylobacteraceae</taxon>
        <taxon>Campylobacter</taxon>
    </lineage>
</organism>
<gene>
    <name evidence="2" type="ORF">Q2362_00955</name>
</gene>
<proteinExistence type="predicted"/>
<dbReference type="EMBL" id="JAULJQ010000001">
    <property type="protein sequence ID" value="MDO2408668.1"/>
    <property type="molecule type" value="Genomic_DNA"/>
</dbReference>
<name>A0ABT8T6V3_9BACT</name>
<dbReference type="Gene3D" id="1.10.287.110">
    <property type="entry name" value="DnaJ domain"/>
    <property type="match status" value="1"/>
</dbReference>
<dbReference type="InterPro" id="IPR001623">
    <property type="entry name" value="DnaJ_domain"/>
</dbReference>
<protein>
    <submittedName>
        <fullName evidence="2">J domain-containing protein</fullName>
    </submittedName>
</protein>
<dbReference type="Proteomes" id="UP001171111">
    <property type="component" value="Unassembled WGS sequence"/>
</dbReference>
<dbReference type="SUPFAM" id="SSF46565">
    <property type="entry name" value="Chaperone J-domain"/>
    <property type="match status" value="1"/>
</dbReference>
<accession>A0ABT8T6V3</accession>
<evidence type="ECO:0000313" key="3">
    <source>
        <dbReference type="Proteomes" id="UP001171111"/>
    </source>
</evidence>
<reference evidence="2 3" key="1">
    <citation type="submission" date="2023-06" db="EMBL/GenBank/DDBJ databases">
        <title>Campylobacter magnum sp. nov., isolated from cecal contents of domestic pigs (Sus scrofa domesticus).</title>
        <authorList>
            <person name="Papic B."/>
            <person name="Gruntar I."/>
        </authorList>
    </citation>
    <scope>NUCLEOTIDE SEQUENCE [LARGE SCALE GENOMIC DNA]</scope>
    <source>
        <strain evidence="3">34484-21</strain>
    </source>
</reference>
<dbReference type="InterPro" id="IPR036869">
    <property type="entry name" value="J_dom_sf"/>
</dbReference>
<sequence>MSVAQNALGHQFNVSQSSSLVSVVTDDDDIFMGIAGKMRSSFCQAIGQKNKIIAFYSPNELVQRKYLFKLIAKINSRLNDEIINLHPSWATNVKLAFERKNSVQIIVSVHISFDRNSVIFDTKNCDEVLKKYFIKMLGAKHENLAHFSRFIIQDTKQLEALQDLLAFKEHLRYIINFEFDRGEYESFCEMIYKLNSKGYKMRFNALASLLEEHFATLECSVGDDFNTVRAQYLRLSKLYHPDHASGNEQELRSKFQEISFAYEALKPFFAEQDKYLKGSA</sequence>
<dbReference type="RefSeq" id="WP_302243403.1">
    <property type="nucleotide sequence ID" value="NZ_JAULJQ010000001.1"/>
</dbReference>